<dbReference type="GO" id="GO:0003723">
    <property type="term" value="F:RNA binding"/>
    <property type="evidence" value="ECO:0007669"/>
    <property type="project" value="UniProtKB-UniRule"/>
</dbReference>
<gene>
    <name evidence="4" type="ORF">OVA965_LOCUS10624</name>
    <name evidence="5" type="ORF">TMI583_LOCUS10620</name>
</gene>
<feature type="compositionally biased region" description="Low complexity" evidence="2">
    <location>
        <begin position="176"/>
        <end position="192"/>
    </location>
</feature>
<dbReference type="InterPro" id="IPR000504">
    <property type="entry name" value="RRM_dom"/>
</dbReference>
<feature type="compositionally biased region" description="Basic and acidic residues" evidence="2">
    <location>
        <begin position="153"/>
        <end position="175"/>
    </location>
</feature>
<dbReference type="PANTHER" id="PTHR48038">
    <property type="entry name" value="RIBONUCLEOPROTEIN RB97D"/>
    <property type="match status" value="1"/>
</dbReference>
<proteinExistence type="predicted"/>
<dbReference type="PROSITE" id="PS50102">
    <property type="entry name" value="RRM"/>
    <property type="match status" value="1"/>
</dbReference>
<evidence type="ECO:0000313" key="4">
    <source>
        <dbReference type="EMBL" id="CAF0921081.1"/>
    </source>
</evidence>
<dbReference type="InterPro" id="IPR035979">
    <property type="entry name" value="RBD_domain_sf"/>
</dbReference>
<name>A0A8S2DLE6_9BILA</name>
<feature type="compositionally biased region" description="Basic residues" evidence="2">
    <location>
        <begin position="90"/>
        <end position="99"/>
    </location>
</feature>
<feature type="compositionally biased region" description="Basic and acidic residues" evidence="2">
    <location>
        <begin position="194"/>
        <end position="211"/>
    </location>
</feature>
<keyword evidence="1" id="KW-0694">RNA-binding</keyword>
<dbReference type="Proteomes" id="UP000677228">
    <property type="component" value="Unassembled WGS sequence"/>
</dbReference>
<dbReference type="InterPro" id="IPR012677">
    <property type="entry name" value="Nucleotide-bd_a/b_plait_sf"/>
</dbReference>
<dbReference type="Pfam" id="PF00076">
    <property type="entry name" value="RRM_1"/>
    <property type="match status" value="1"/>
</dbReference>
<sequence>HIRRTELLPLLVIGAEESICVDFEEEMPSSELYVGNLDPNTTTQELKEIFGRYGGVVRCDVKFGGSAYSAAFGFVGFDFSDDAERAQRKEHGRSHRGRRLIVEFAKTTPGQGRRGRFTGSDNRIRDRSRSRERDDDNSRGGYKRRRSPSYSRRSRDRDNDRDRDHDSDRDSDRNQRTNNTNSSRSNRGGTNRSRSRDRSDKDRSRSRDRRGNNRSSRSSSRR</sequence>
<evidence type="ECO:0000256" key="2">
    <source>
        <dbReference type="SAM" id="MobiDB-lite"/>
    </source>
</evidence>
<dbReference type="CDD" id="cd00590">
    <property type="entry name" value="RRM_SF"/>
    <property type="match status" value="1"/>
</dbReference>
<feature type="compositionally biased region" description="Basic and acidic residues" evidence="2">
    <location>
        <begin position="122"/>
        <end position="138"/>
    </location>
</feature>
<dbReference type="AlphaFoldDB" id="A0A8S2DLE6"/>
<feature type="non-terminal residue" evidence="4">
    <location>
        <position position="1"/>
    </location>
</feature>
<dbReference type="EMBL" id="CAJOBA010003961">
    <property type="protein sequence ID" value="CAF3698518.1"/>
    <property type="molecule type" value="Genomic_DNA"/>
</dbReference>
<feature type="domain" description="RRM" evidence="3">
    <location>
        <begin position="30"/>
        <end position="107"/>
    </location>
</feature>
<dbReference type="EMBL" id="CAJNOK010003959">
    <property type="protein sequence ID" value="CAF0921081.1"/>
    <property type="molecule type" value="Genomic_DNA"/>
</dbReference>
<feature type="region of interest" description="Disordered" evidence="2">
    <location>
        <begin position="88"/>
        <end position="222"/>
    </location>
</feature>
<evidence type="ECO:0000259" key="3">
    <source>
        <dbReference type="PROSITE" id="PS50102"/>
    </source>
</evidence>
<accession>A0A8S2DLE6</accession>
<dbReference type="SUPFAM" id="SSF54928">
    <property type="entry name" value="RNA-binding domain, RBD"/>
    <property type="match status" value="1"/>
</dbReference>
<reference evidence="4" key="1">
    <citation type="submission" date="2021-02" db="EMBL/GenBank/DDBJ databases">
        <authorList>
            <person name="Nowell W R."/>
        </authorList>
    </citation>
    <scope>NUCLEOTIDE SEQUENCE</scope>
</reference>
<feature type="compositionally biased region" description="Low complexity" evidence="2">
    <location>
        <begin position="213"/>
        <end position="222"/>
    </location>
</feature>
<dbReference type="Proteomes" id="UP000682733">
    <property type="component" value="Unassembled WGS sequence"/>
</dbReference>
<protein>
    <recommendedName>
        <fullName evidence="3">RRM domain-containing protein</fullName>
    </recommendedName>
</protein>
<comment type="caution">
    <text evidence="4">The sequence shown here is derived from an EMBL/GenBank/DDBJ whole genome shotgun (WGS) entry which is preliminary data.</text>
</comment>
<dbReference type="Gene3D" id="3.30.70.330">
    <property type="match status" value="1"/>
</dbReference>
<evidence type="ECO:0000313" key="5">
    <source>
        <dbReference type="EMBL" id="CAF3698518.1"/>
    </source>
</evidence>
<organism evidence="4 6">
    <name type="scientific">Didymodactylos carnosus</name>
    <dbReference type="NCBI Taxonomy" id="1234261"/>
    <lineage>
        <taxon>Eukaryota</taxon>
        <taxon>Metazoa</taxon>
        <taxon>Spiralia</taxon>
        <taxon>Gnathifera</taxon>
        <taxon>Rotifera</taxon>
        <taxon>Eurotatoria</taxon>
        <taxon>Bdelloidea</taxon>
        <taxon>Philodinida</taxon>
        <taxon>Philodinidae</taxon>
        <taxon>Didymodactylos</taxon>
    </lineage>
</organism>
<dbReference type="SMART" id="SM00360">
    <property type="entry name" value="RRM"/>
    <property type="match status" value="1"/>
</dbReference>
<evidence type="ECO:0000313" key="6">
    <source>
        <dbReference type="Proteomes" id="UP000677228"/>
    </source>
</evidence>
<dbReference type="PANTHER" id="PTHR48038:SF1">
    <property type="entry name" value="RIBONUCLEOPROTEIN RB97D"/>
    <property type="match status" value="1"/>
</dbReference>
<evidence type="ECO:0000256" key="1">
    <source>
        <dbReference type="PROSITE-ProRule" id="PRU00176"/>
    </source>
</evidence>